<name>A0ACC1TVS5_9AGAR</name>
<dbReference type="EMBL" id="MU795192">
    <property type="protein sequence ID" value="KAJ3808880.1"/>
    <property type="molecule type" value="Genomic_DNA"/>
</dbReference>
<sequence length="584" mass="64829">MSQSDLEQELHDSQRASVSLKSQKNTLLISHGRPPWYGPDGKRISDAFVIGVGGTSTYVPRHGLNQSLIVFTGGSASGKTHVARQIVKALGSIPTVLILSQDSFYKYHSPEEMKLAFESKFDFDHPDAIDMPMFASCLADLKACRQTNIPVYSFAEHQRLEETKYAYGATVIIAEGIMALHDPELRSLYDLKVFVQCDSDLMLARRIARDVKERGRSLDGILEQYLRYVKPSYDTFVRPTAAFADIIVPGQNNSVAIDLISTHTRRQLQERSNSFRPKMVTSSLHAPDLVDEPLENDPNLMILPSTPQLEGIFTILRSKDTSNQDFIFFTDRLSTLLVEHALRFLPYSPHTVTTPLGVESLGKTLVSKYLCGVSVLRSGSALERGFRRVINNVPVGTLLIQSNSIDGEPLLLHLKLPVSLRHRSSAEDTWVILLDAQIGTGAAAFMSIRILLDHGVRQDHIIFVTFLVARTGGITTLRRAFPHVKIVCGAVDNEMREGWLEGDRGEGNEDGIGRKIWVMSPGMGQIGNGFRQNTRSLLLIDDIAQGIGIICDFVVQSGLLKMLGLRLAINILHTYVRKQHSGES</sequence>
<reference evidence="1" key="1">
    <citation type="submission" date="2022-09" db="EMBL/GenBank/DDBJ databases">
        <title>A Global Phylogenomic Analysis of the Shiitake Genus Lentinula.</title>
        <authorList>
            <consortium name="DOE Joint Genome Institute"/>
            <person name="Sierra-Patev S."/>
            <person name="Min B."/>
            <person name="Naranjo-Ortiz M."/>
            <person name="Looney B."/>
            <person name="Konkel Z."/>
            <person name="Slot J.C."/>
            <person name="Sakamoto Y."/>
            <person name="Steenwyk J.L."/>
            <person name="Rokas A."/>
            <person name="Carro J."/>
            <person name="Camarero S."/>
            <person name="Ferreira P."/>
            <person name="Molpeceres G."/>
            <person name="Ruiz-Duenas F.J."/>
            <person name="Serrano A."/>
            <person name="Henrissat B."/>
            <person name="Drula E."/>
            <person name="Hughes K.W."/>
            <person name="Mata J.L."/>
            <person name="Ishikawa N.K."/>
            <person name="Vargas-Isla R."/>
            <person name="Ushijima S."/>
            <person name="Smith C.A."/>
            <person name="Ahrendt S."/>
            <person name="Andreopoulos W."/>
            <person name="He G."/>
            <person name="Labutti K."/>
            <person name="Lipzen A."/>
            <person name="Ng V."/>
            <person name="Riley R."/>
            <person name="Sandor L."/>
            <person name="Barry K."/>
            <person name="Martinez A.T."/>
            <person name="Xiao Y."/>
            <person name="Gibbons J.G."/>
            <person name="Terashima K."/>
            <person name="Grigoriev I.V."/>
            <person name="Hibbett D.S."/>
        </authorList>
    </citation>
    <scope>NUCLEOTIDE SEQUENCE</scope>
    <source>
        <strain evidence="1">TMI1499</strain>
    </source>
</reference>
<protein>
    <submittedName>
        <fullName evidence="1">Armadillo/beta-catenin/plakoglobin</fullName>
    </submittedName>
</protein>
<evidence type="ECO:0000313" key="1">
    <source>
        <dbReference type="EMBL" id="KAJ3808880.1"/>
    </source>
</evidence>
<keyword evidence="2" id="KW-1185">Reference proteome</keyword>
<comment type="caution">
    <text evidence="1">The sequence shown here is derived from an EMBL/GenBank/DDBJ whole genome shotgun (WGS) entry which is preliminary data.</text>
</comment>
<organism evidence="1 2">
    <name type="scientific">Lentinula aff. lateritia</name>
    <dbReference type="NCBI Taxonomy" id="2804960"/>
    <lineage>
        <taxon>Eukaryota</taxon>
        <taxon>Fungi</taxon>
        <taxon>Dikarya</taxon>
        <taxon>Basidiomycota</taxon>
        <taxon>Agaricomycotina</taxon>
        <taxon>Agaricomycetes</taxon>
        <taxon>Agaricomycetidae</taxon>
        <taxon>Agaricales</taxon>
        <taxon>Marasmiineae</taxon>
        <taxon>Omphalotaceae</taxon>
        <taxon>Lentinula</taxon>
    </lineage>
</organism>
<evidence type="ECO:0000313" key="2">
    <source>
        <dbReference type="Proteomes" id="UP001163835"/>
    </source>
</evidence>
<accession>A0ACC1TVS5</accession>
<gene>
    <name evidence="1" type="ORF">F5876DRAFT_78292</name>
</gene>
<proteinExistence type="predicted"/>
<dbReference type="Proteomes" id="UP001163835">
    <property type="component" value="Unassembled WGS sequence"/>
</dbReference>